<dbReference type="PROSITE" id="PS50888">
    <property type="entry name" value="BHLH"/>
    <property type="match status" value="1"/>
</dbReference>
<dbReference type="Gene3D" id="4.10.280.10">
    <property type="entry name" value="Helix-loop-helix DNA-binding domain"/>
    <property type="match status" value="1"/>
</dbReference>
<evidence type="ECO:0000256" key="1">
    <source>
        <dbReference type="ARBA" id="ARBA00004123"/>
    </source>
</evidence>
<dbReference type="GO" id="GO:0046983">
    <property type="term" value="F:protein dimerization activity"/>
    <property type="evidence" value="ECO:0007669"/>
    <property type="project" value="InterPro"/>
</dbReference>
<reference evidence="8" key="2">
    <citation type="submission" date="2023-04" db="EMBL/GenBank/DDBJ databases">
        <authorList>
            <person name="Bruccoleri R.E."/>
            <person name="Oakeley E.J."/>
            <person name="Faust A.-M."/>
            <person name="Dessus-Babus S."/>
            <person name="Altorfer M."/>
            <person name="Burckhardt D."/>
            <person name="Oertli M."/>
            <person name="Naumann U."/>
            <person name="Petersen F."/>
            <person name="Wong J."/>
        </authorList>
    </citation>
    <scope>NUCLEOTIDE SEQUENCE</scope>
    <source>
        <strain evidence="8">GSM-AAB239-AS_SAM_17_03QT</strain>
        <tissue evidence="8">Leaf</tissue>
    </source>
</reference>
<dbReference type="SMART" id="SM00353">
    <property type="entry name" value="HLH"/>
    <property type="match status" value="1"/>
</dbReference>
<feature type="compositionally biased region" description="Basic and acidic residues" evidence="6">
    <location>
        <begin position="277"/>
        <end position="288"/>
    </location>
</feature>
<evidence type="ECO:0000313" key="8">
    <source>
        <dbReference type="EMBL" id="KAJ6846991.1"/>
    </source>
</evidence>
<evidence type="ECO:0000259" key="7">
    <source>
        <dbReference type="PROSITE" id="PS50888"/>
    </source>
</evidence>
<gene>
    <name evidence="8" type="ORF">M6B38_284290</name>
</gene>
<comment type="caution">
    <text evidence="8">The sequence shown here is derived from an EMBL/GenBank/DDBJ whole genome shotgun (WGS) entry which is preliminary data.</text>
</comment>
<keyword evidence="3" id="KW-0805">Transcription regulation</keyword>
<feature type="domain" description="BHLH" evidence="7">
    <location>
        <begin position="311"/>
        <end position="360"/>
    </location>
</feature>
<accession>A0AAX6I1Y8</accession>
<keyword evidence="9" id="KW-1185">Reference proteome</keyword>
<proteinExistence type="inferred from homology"/>
<dbReference type="PANTHER" id="PTHR46807">
    <property type="entry name" value="TRANSCRIPTION FACTOR PIF3"/>
    <property type="match status" value="1"/>
</dbReference>
<dbReference type="GO" id="GO:0003700">
    <property type="term" value="F:DNA-binding transcription factor activity"/>
    <property type="evidence" value="ECO:0007669"/>
    <property type="project" value="InterPro"/>
</dbReference>
<evidence type="ECO:0000256" key="4">
    <source>
        <dbReference type="ARBA" id="ARBA00023163"/>
    </source>
</evidence>
<keyword evidence="4" id="KW-0804">Transcription</keyword>
<dbReference type="SUPFAM" id="SSF47459">
    <property type="entry name" value="HLH, helix-loop-helix DNA-binding domain"/>
    <property type="match status" value="1"/>
</dbReference>
<evidence type="ECO:0000313" key="9">
    <source>
        <dbReference type="Proteomes" id="UP001140949"/>
    </source>
</evidence>
<feature type="region of interest" description="Disordered" evidence="6">
    <location>
        <begin position="485"/>
        <end position="513"/>
    </location>
</feature>
<dbReference type="Proteomes" id="UP001140949">
    <property type="component" value="Unassembled WGS sequence"/>
</dbReference>
<evidence type="ECO:0000256" key="2">
    <source>
        <dbReference type="ARBA" id="ARBA00005510"/>
    </source>
</evidence>
<feature type="compositionally biased region" description="Polar residues" evidence="6">
    <location>
        <begin position="485"/>
        <end position="497"/>
    </location>
</feature>
<dbReference type="FunFam" id="4.10.280.10:FF:000004">
    <property type="entry name" value="Basic helix-loop-helix transcription factor"/>
    <property type="match status" value="1"/>
</dbReference>
<comment type="similarity">
    <text evidence="2">Belongs to the bHLH protein family.</text>
</comment>
<feature type="compositionally biased region" description="Polar residues" evidence="6">
    <location>
        <begin position="203"/>
        <end position="226"/>
    </location>
</feature>
<name>A0AAX6I1Y8_IRIPA</name>
<dbReference type="PANTHER" id="PTHR46807:SF7">
    <property type="entry name" value="BHLH DOMAIN-CONTAINING PROTEIN"/>
    <property type="match status" value="1"/>
</dbReference>
<feature type="region of interest" description="Disordered" evidence="6">
    <location>
        <begin position="184"/>
        <end position="319"/>
    </location>
</feature>
<dbReference type="InterPro" id="IPR036638">
    <property type="entry name" value="HLH_DNA-bd_sf"/>
</dbReference>
<evidence type="ECO:0000256" key="3">
    <source>
        <dbReference type="ARBA" id="ARBA00023015"/>
    </source>
</evidence>
<evidence type="ECO:0000256" key="5">
    <source>
        <dbReference type="ARBA" id="ARBA00023242"/>
    </source>
</evidence>
<evidence type="ECO:0000256" key="6">
    <source>
        <dbReference type="SAM" id="MobiDB-lite"/>
    </source>
</evidence>
<dbReference type="InterPro" id="IPR047265">
    <property type="entry name" value="PIF1-like_bHLH"/>
</dbReference>
<comment type="subcellular location">
    <subcellularLocation>
        <location evidence="1">Nucleus</location>
    </subcellularLocation>
</comment>
<dbReference type="InterPro" id="IPR044273">
    <property type="entry name" value="PIF3-like"/>
</dbReference>
<dbReference type="CDD" id="cd11445">
    <property type="entry name" value="bHLH_AtPIF_like"/>
    <property type="match status" value="1"/>
</dbReference>
<dbReference type="EMBL" id="JANAVB010005597">
    <property type="protein sequence ID" value="KAJ6846991.1"/>
    <property type="molecule type" value="Genomic_DNA"/>
</dbReference>
<protein>
    <submittedName>
        <fullName evidence="8">Transcription factor PIF4-like isoform X2</fullName>
    </submittedName>
</protein>
<dbReference type="GO" id="GO:0005634">
    <property type="term" value="C:nucleus"/>
    <property type="evidence" value="ECO:0007669"/>
    <property type="project" value="UniProtKB-SubCell"/>
</dbReference>
<organism evidence="8 9">
    <name type="scientific">Iris pallida</name>
    <name type="common">Sweet iris</name>
    <dbReference type="NCBI Taxonomy" id="29817"/>
    <lineage>
        <taxon>Eukaryota</taxon>
        <taxon>Viridiplantae</taxon>
        <taxon>Streptophyta</taxon>
        <taxon>Embryophyta</taxon>
        <taxon>Tracheophyta</taxon>
        <taxon>Spermatophyta</taxon>
        <taxon>Magnoliopsida</taxon>
        <taxon>Liliopsida</taxon>
        <taxon>Asparagales</taxon>
        <taxon>Iridaceae</taxon>
        <taxon>Iridoideae</taxon>
        <taxon>Irideae</taxon>
        <taxon>Iris</taxon>
    </lineage>
</organism>
<dbReference type="Pfam" id="PF00010">
    <property type="entry name" value="HLH"/>
    <property type="match status" value="1"/>
</dbReference>
<keyword evidence="5" id="KW-0539">Nucleus</keyword>
<dbReference type="AlphaFoldDB" id="A0AAX6I1Y8"/>
<dbReference type="InterPro" id="IPR011598">
    <property type="entry name" value="bHLH_dom"/>
</dbReference>
<sequence>MNHCVPDWNMEDRATSLHDLLLPVSNRKKSEAPDGGLVELVWRKGHVVMQSQSSRKPPPAVVPEPKFDPSPKYACSVGNSSNLIQDVDGPSPWFQYPLDDDPLEREFSEFFSGIPMENAADADKQAGNGVFEEGERSSVRFSVSEDTDTFTMPMPPPKFGSTQKAPSLGNSGFVNILSYSRPPTDELGSGSGVVVGNGESSSARTVGSSACGSNKANRSRNVSSGATVARGGRMKDVQMNKLDPTVTTSSGGSGCSFGRTTVGQRSASNRNHKRKGRDGEDSECHSDQDADYESIGANRPSQRSGSTRKSRAAEVHNLSERRRRDRINEKMKALQELIPHCNKSDKASMLDEAIEYLKSLQLQLQIMWMGSGMAPMMFPGVQPYMSRVGIGMGHPSVHSINNSIQLPRSAPLVHHSTTPSAALANQMPMCQSSPVLNPIGFPPQLQNAHLPEPYARYVGFPHMQLAPQAMNLYAYGPHMAQQQSQTAAAVGSGSSLPTAGIPSEKIQHGQSGKLMEGYSTLEKSLSSIIQHHKGSLKSPCGRKSSKNV</sequence>
<reference evidence="8" key="1">
    <citation type="journal article" date="2023" name="GigaByte">
        <title>Genome assembly of the bearded iris, Iris pallida Lam.</title>
        <authorList>
            <person name="Bruccoleri R.E."/>
            <person name="Oakeley E.J."/>
            <person name="Faust A.M.E."/>
            <person name="Altorfer M."/>
            <person name="Dessus-Babus S."/>
            <person name="Burckhardt D."/>
            <person name="Oertli M."/>
            <person name="Naumann U."/>
            <person name="Petersen F."/>
            <person name="Wong J."/>
        </authorList>
    </citation>
    <scope>NUCLEOTIDE SEQUENCE</scope>
    <source>
        <strain evidence="8">GSM-AAB239-AS_SAM_17_03QT</strain>
    </source>
</reference>